<organism evidence="1 2">
    <name type="scientific">Nocardia vinacea</name>
    <dbReference type="NCBI Taxonomy" id="96468"/>
    <lineage>
        <taxon>Bacteria</taxon>
        <taxon>Bacillati</taxon>
        <taxon>Actinomycetota</taxon>
        <taxon>Actinomycetes</taxon>
        <taxon>Mycobacteriales</taxon>
        <taxon>Nocardiaceae</taxon>
        <taxon>Nocardia</taxon>
    </lineage>
</organism>
<keyword evidence="2" id="KW-1185">Reference proteome</keyword>
<dbReference type="RefSeq" id="WP_329406005.1">
    <property type="nucleotide sequence ID" value="NZ_CP109441.1"/>
</dbReference>
<evidence type="ECO:0000313" key="2">
    <source>
        <dbReference type="Proteomes" id="UP001432062"/>
    </source>
</evidence>
<reference evidence="1" key="1">
    <citation type="submission" date="2022-10" db="EMBL/GenBank/DDBJ databases">
        <title>The complete genomes of actinobacterial strains from the NBC collection.</title>
        <authorList>
            <person name="Joergensen T.S."/>
            <person name="Alvarez Arevalo M."/>
            <person name="Sterndorff E.B."/>
            <person name="Faurdal D."/>
            <person name="Vuksanovic O."/>
            <person name="Mourched A.-S."/>
            <person name="Charusanti P."/>
            <person name="Shaw S."/>
            <person name="Blin K."/>
            <person name="Weber T."/>
        </authorList>
    </citation>
    <scope>NUCLEOTIDE SEQUENCE</scope>
    <source>
        <strain evidence="1">NBC_01482</strain>
    </source>
</reference>
<dbReference type="EMBL" id="CP109441">
    <property type="protein sequence ID" value="WUV43547.1"/>
    <property type="molecule type" value="Genomic_DNA"/>
</dbReference>
<protein>
    <submittedName>
        <fullName evidence="1">Uncharacterized protein</fullName>
    </submittedName>
</protein>
<accession>A0ABZ1YJY4</accession>
<name>A0ABZ1YJY4_9NOCA</name>
<sequence length="212" mass="22840">MSRIDGKARWGKACNMCSVPVHDDGGRLGGEPGAWTVTCGRCQHMVSLIGVHGHTDRPLPDVQINKPPRGAAARIWLRAFGLARVCTQCGIESACVAGLFPVFPAEEFHLLLLVDTESSWKLVKHLLERSGVADGLARTIIRRADPIGAHTALTGGCMNCGSAFDTPGADPEVQQDLARRGRYALSSIASAECSVVKWHRALYDPARTFVRA</sequence>
<gene>
    <name evidence="1" type="ORF">OG563_30555</name>
</gene>
<dbReference type="Proteomes" id="UP001432062">
    <property type="component" value="Chromosome"/>
</dbReference>
<evidence type="ECO:0000313" key="1">
    <source>
        <dbReference type="EMBL" id="WUV43547.1"/>
    </source>
</evidence>
<proteinExistence type="predicted"/>